<reference evidence="1" key="2">
    <citation type="submission" date="2013-05" db="EMBL/GenBank/DDBJ databases">
        <authorList>
            <person name="Carter J.-M."/>
            <person name="Baker S.C."/>
            <person name="Pink R."/>
            <person name="Carter D.R.F."/>
            <person name="Collins A."/>
            <person name="Tomlin J."/>
            <person name="Gibbs M."/>
            <person name="Breuker C.J."/>
        </authorList>
    </citation>
    <scope>NUCLEOTIDE SEQUENCE</scope>
    <source>
        <tissue evidence="1">Ovary</tissue>
    </source>
</reference>
<organism evidence="1">
    <name type="scientific">Pararge aegeria</name>
    <name type="common">speckled wood butterfly</name>
    <dbReference type="NCBI Taxonomy" id="116150"/>
    <lineage>
        <taxon>Eukaryota</taxon>
        <taxon>Metazoa</taxon>
        <taxon>Ecdysozoa</taxon>
        <taxon>Arthropoda</taxon>
        <taxon>Hexapoda</taxon>
        <taxon>Insecta</taxon>
        <taxon>Pterygota</taxon>
        <taxon>Neoptera</taxon>
        <taxon>Endopterygota</taxon>
        <taxon>Lepidoptera</taxon>
        <taxon>Glossata</taxon>
        <taxon>Ditrysia</taxon>
        <taxon>Papilionoidea</taxon>
        <taxon>Nymphalidae</taxon>
        <taxon>Satyrinae</taxon>
        <taxon>Satyrini</taxon>
        <taxon>Parargina</taxon>
        <taxon>Pararge</taxon>
    </lineage>
</organism>
<sequence>RVQTEAVGSIELGRGERADFILDAKRSIGVYKINVVADKSCQEDLKGEAELVYTRQDNVLVKNDDESVNREFTTVFSDKCASEDVLCLNEVHAADKLPLELTKASEDTIYVPFNYSTRQISA</sequence>
<feature type="non-terminal residue" evidence="1">
    <location>
        <position position="1"/>
    </location>
</feature>
<protein>
    <submittedName>
        <fullName evidence="1">Putative laccase-4-like protein</fullName>
    </submittedName>
</protein>
<dbReference type="AlphaFoldDB" id="S4NWT2"/>
<reference evidence="1" key="1">
    <citation type="journal article" date="2013" name="BMC Genomics">
        <title>Unscrambling butterfly oogenesis.</title>
        <authorList>
            <person name="Carter J.M."/>
            <person name="Baker S.C."/>
            <person name="Pink R."/>
            <person name="Carter D.R."/>
            <person name="Collins A."/>
            <person name="Tomlin J."/>
            <person name="Gibbs M."/>
            <person name="Breuker C.J."/>
        </authorList>
    </citation>
    <scope>NUCLEOTIDE SEQUENCE</scope>
    <source>
        <tissue evidence="1">Ovary</tissue>
    </source>
</reference>
<proteinExistence type="predicted"/>
<dbReference type="Gene3D" id="2.60.40.420">
    <property type="entry name" value="Cupredoxins - blue copper proteins"/>
    <property type="match status" value="1"/>
</dbReference>
<name>S4NWT2_9NEOP</name>
<evidence type="ECO:0000313" key="1">
    <source>
        <dbReference type="EMBL" id="JAA81474.1"/>
    </source>
</evidence>
<accession>S4NWT2</accession>
<feature type="non-terminal residue" evidence="1">
    <location>
        <position position="122"/>
    </location>
</feature>
<dbReference type="EMBL" id="GAIX01011086">
    <property type="protein sequence ID" value="JAA81474.1"/>
    <property type="molecule type" value="Transcribed_RNA"/>
</dbReference>
<dbReference type="InterPro" id="IPR008972">
    <property type="entry name" value="Cupredoxin"/>
</dbReference>